<keyword evidence="1" id="KW-0472">Membrane</keyword>
<protein>
    <submittedName>
        <fullName evidence="2">Uncharacterized protein</fullName>
    </submittedName>
</protein>
<proteinExistence type="predicted"/>
<organism evidence="2 3">
    <name type="scientific">Myxococcus fulvus</name>
    <dbReference type="NCBI Taxonomy" id="33"/>
    <lineage>
        <taxon>Bacteria</taxon>
        <taxon>Pseudomonadati</taxon>
        <taxon>Myxococcota</taxon>
        <taxon>Myxococcia</taxon>
        <taxon>Myxococcales</taxon>
        <taxon>Cystobacterineae</taxon>
        <taxon>Myxococcaceae</taxon>
        <taxon>Myxococcus</taxon>
    </lineage>
</organism>
<keyword evidence="1" id="KW-1133">Transmembrane helix</keyword>
<gene>
    <name evidence="2" type="ORF">SAMN05443572_111270</name>
</gene>
<feature type="transmembrane region" description="Helical" evidence="1">
    <location>
        <begin position="12"/>
        <end position="34"/>
    </location>
</feature>
<reference evidence="2 3" key="1">
    <citation type="submission" date="2016-10" db="EMBL/GenBank/DDBJ databases">
        <authorList>
            <person name="Varghese N."/>
            <person name="Submissions S."/>
        </authorList>
    </citation>
    <scope>NUCLEOTIDE SEQUENCE [LARGE SCALE GENOMIC DNA]</scope>
    <source>
        <strain evidence="2 3">DSM 16525</strain>
    </source>
</reference>
<dbReference type="EMBL" id="FOIB01000011">
    <property type="protein sequence ID" value="SEU36683.1"/>
    <property type="molecule type" value="Genomic_DNA"/>
</dbReference>
<sequence>MRPSVRRSRGSVSRVLVWFVSVIVVLIVVALVAFDLFMRSQYEPTLDAQRQDVVAHLDLFCREQEKLAADPWFHEPRPEGDAGPVLNAWVHWENPGPQMPADSPLQLPAHLKEKKTLEEWFAADPDLSSLRFEWMRELQRFDRWDIARNLPFRHAEPYNMMTAPVPNFIALLEWSKFRLLHGAKTGQPLEAARDVRHLAWLSYRTDTILGAMIANALLAQERKVHALMKQPPAGWTPMSQEQGDRMRAVFWASTSFSSIVAPVDVARKARSCGSAITRCTGLVEASNSARYLQPVAEPSYRAAYAELQKELATPCPTSMLTMLWERGVTIDDRQPTGGAIPEEPTWMRGLPRRHASKYIAGTLLAIGGPNIDLLKKLPQTPAAAAPGSAETQP</sequence>
<evidence type="ECO:0000256" key="1">
    <source>
        <dbReference type="SAM" id="Phobius"/>
    </source>
</evidence>
<keyword evidence="1" id="KW-0812">Transmembrane</keyword>
<dbReference type="Proteomes" id="UP000183760">
    <property type="component" value="Unassembled WGS sequence"/>
</dbReference>
<comment type="caution">
    <text evidence="2">The sequence shown here is derived from an EMBL/GenBank/DDBJ whole genome shotgun (WGS) entry which is preliminary data.</text>
</comment>
<accession>A0ABY1CT15</accession>
<name>A0ABY1CT15_MYXFU</name>
<evidence type="ECO:0000313" key="2">
    <source>
        <dbReference type="EMBL" id="SEU36683.1"/>
    </source>
</evidence>
<evidence type="ECO:0000313" key="3">
    <source>
        <dbReference type="Proteomes" id="UP000183760"/>
    </source>
</evidence>
<keyword evidence="3" id="KW-1185">Reference proteome</keyword>